<organism evidence="1">
    <name type="scientific">Anguilla anguilla</name>
    <name type="common">European freshwater eel</name>
    <name type="synonym">Muraena anguilla</name>
    <dbReference type="NCBI Taxonomy" id="7936"/>
    <lineage>
        <taxon>Eukaryota</taxon>
        <taxon>Metazoa</taxon>
        <taxon>Chordata</taxon>
        <taxon>Craniata</taxon>
        <taxon>Vertebrata</taxon>
        <taxon>Euteleostomi</taxon>
        <taxon>Actinopterygii</taxon>
        <taxon>Neopterygii</taxon>
        <taxon>Teleostei</taxon>
        <taxon>Anguilliformes</taxon>
        <taxon>Anguillidae</taxon>
        <taxon>Anguilla</taxon>
    </lineage>
</organism>
<evidence type="ECO:0000313" key="1">
    <source>
        <dbReference type="EMBL" id="JAH53317.1"/>
    </source>
</evidence>
<accession>A0A0E9TIP7</accession>
<proteinExistence type="predicted"/>
<protein>
    <submittedName>
        <fullName evidence="1">Uncharacterized protein</fullName>
    </submittedName>
</protein>
<reference evidence="1" key="2">
    <citation type="journal article" date="2015" name="Fish Shellfish Immunol.">
        <title>Early steps in the European eel (Anguilla anguilla)-Vibrio vulnificus interaction in the gills: Role of the RtxA13 toxin.</title>
        <authorList>
            <person name="Callol A."/>
            <person name="Pajuelo D."/>
            <person name="Ebbesson L."/>
            <person name="Teles M."/>
            <person name="MacKenzie S."/>
            <person name="Amaro C."/>
        </authorList>
    </citation>
    <scope>NUCLEOTIDE SEQUENCE</scope>
</reference>
<reference evidence="1" key="1">
    <citation type="submission" date="2014-11" db="EMBL/GenBank/DDBJ databases">
        <authorList>
            <person name="Amaro Gonzalez C."/>
        </authorList>
    </citation>
    <scope>NUCLEOTIDE SEQUENCE</scope>
</reference>
<sequence length="33" mass="3984">MYFFFCSLSSICSECRFEDVLTISFLKPFPRRL</sequence>
<name>A0A0E9TIP7_ANGAN</name>
<dbReference type="EMBL" id="GBXM01055260">
    <property type="protein sequence ID" value="JAH53317.1"/>
    <property type="molecule type" value="Transcribed_RNA"/>
</dbReference>
<dbReference type="AlphaFoldDB" id="A0A0E9TIP7"/>